<proteinExistence type="predicted"/>
<reference evidence="1 2" key="1">
    <citation type="journal article" date="2018" name="Sci. Rep.">
        <title>Genomic signatures of local adaptation to the degree of environmental predictability in rotifers.</title>
        <authorList>
            <person name="Franch-Gras L."/>
            <person name="Hahn C."/>
            <person name="Garcia-Roger E.M."/>
            <person name="Carmona M.J."/>
            <person name="Serra M."/>
            <person name="Gomez A."/>
        </authorList>
    </citation>
    <scope>NUCLEOTIDE SEQUENCE [LARGE SCALE GENOMIC DNA]</scope>
    <source>
        <strain evidence="1">HYR1</strain>
    </source>
</reference>
<dbReference type="Proteomes" id="UP000276133">
    <property type="component" value="Unassembled WGS sequence"/>
</dbReference>
<name>A0A3M7R311_BRAPC</name>
<sequence>MAPPFTPRPLLFYTDSETRENSEPNFIENLIKILSKSFSFRFFMRGYSTMLITNMNLVLVKNRWVERGTRLLGVLTKLNRLANEVWEKVPLG</sequence>
<gene>
    <name evidence="1" type="ORF">BpHYR1_017439</name>
</gene>
<dbReference type="EMBL" id="REGN01004334">
    <property type="protein sequence ID" value="RNA17963.1"/>
    <property type="molecule type" value="Genomic_DNA"/>
</dbReference>
<accession>A0A3M7R311</accession>
<comment type="caution">
    <text evidence="1">The sequence shown here is derived from an EMBL/GenBank/DDBJ whole genome shotgun (WGS) entry which is preliminary data.</text>
</comment>
<evidence type="ECO:0000313" key="2">
    <source>
        <dbReference type="Proteomes" id="UP000276133"/>
    </source>
</evidence>
<evidence type="ECO:0000313" key="1">
    <source>
        <dbReference type="EMBL" id="RNA17963.1"/>
    </source>
</evidence>
<keyword evidence="2" id="KW-1185">Reference proteome</keyword>
<protein>
    <submittedName>
        <fullName evidence="1">Uncharacterized protein</fullName>
    </submittedName>
</protein>
<organism evidence="1 2">
    <name type="scientific">Brachionus plicatilis</name>
    <name type="common">Marine rotifer</name>
    <name type="synonym">Brachionus muelleri</name>
    <dbReference type="NCBI Taxonomy" id="10195"/>
    <lineage>
        <taxon>Eukaryota</taxon>
        <taxon>Metazoa</taxon>
        <taxon>Spiralia</taxon>
        <taxon>Gnathifera</taxon>
        <taxon>Rotifera</taxon>
        <taxon>Eurotatoria</taxon>
        <taxon>Monogononta</taxon>
        <taxon>Pseudotrocha</taxon>
        <taxon>Ploima</taxon>
        <taxon>Brachionidae</taxon>
        <taxon>Brachionus</taxon>
    </lineage>
</organism>
<dbReference type="AlphaFoldDB" id="A0A3M7R311"/>